<gene>
    <name evidence="1" type="ORF">CLV52_1617</name>
</gene>
<organism evidence="1 2">
    <name type="scientific">Amnibacterium kyonggiense</name>
    <dbReference type="NCBI Taxonomy" id="595671"/>
    <lineage>
        <taxon>Bacteria</taxon>
        <taxon>Bacillati</taxon>
        <taxon>Actinomycetota</taxon>
        <taxon>Actinomycetes</taxon>
        <taxon>Micrococcales</taxon>
        <taxon>Microbacteriaceae</taxon>
        <taxon>Amnibacterium</taxon>
    </lineage>
</organism>
<protein>
    <submittedName>
        <fullName evidence="1">Uncharacterized protein</fullName>
    </submittedName>
</protein>
<dbReference type="OrthoDB" id="9942022at2"/>
<proteinExistence type="predicted"/>
<evidence type="ECO:0000313" key="1">
    <source>
        <dbReference type="EMBL" id="TDS81043.1"/>
    </source>
</evidence>
<comment type="caution">
    <text evidence="1">The sequence shown here is derived from an EMBL/GenBank/DDBJ whole genome shotgun (WGS) entry which is preliminary data.</text>
</comment>
<dbReference type="RefSeq" id="WP_133765680.1">
    <property type="nucleotide sequence ID" value="NZ_BAAARP010000003.1"/>
</dbReference>
<accession>A0A4R7FT46</accession>
<dbReference type="EMBL" id="SOAM01000001">
    <property type="protein sequence ID" value="TDS81043.1"/>
    <property type="molecule type" value="Genomic_DNA"/>
</dbReference>
<reference evidence="1 2" key="1">
    <citation type="submission" date="2019-03" db="EMBL/GenBank/DDBJ databases">
        <title>Genomic Encyclopedia of Archaeal and Bacterial Type Strains, Phase II (KMG-II): from individual species to whole genera.</title>
        <authorList>
            <person name="Goeker M."/>
        </authorList>
    </citation>
    <scope>NUCLEOTIDE SEQUENCE [LARGE SCALE GENOMIC DNA]</scope>
    <source>
        <strain evidence="1 2">DSM 24782</strain>
    </source>
</reference>
<dbReference type="InterPro" id="IPR047900">
    <property type="entry name" value="Choice_anch_G"/>
</dbReference>
<dbReference type="NCBIfam" id="NF033766">
    <property type="entry name" value="choice_anch_G"/>
    <property type="match status" value="1"/>
</dbReference>
<dbReference type="AlphaFoldDB" id="A0A4R7FT46"/>
<sequence length="569" mass="54759">MRPQRVRRSARRRTIGALAVAAALTTVVTVGVRPTTAAWVASASVGQSVGVASSTCTTPGVYRTTSTSRFLAGSVAGVPLGASAGLAALTASNDAGTIAFPTGVTMQGRDAATSTVPSGAASAAAAPLSPTGAHAQYAAARSTGISSAAAGAVTAGGAIDGAAITNGTAPTVGGVAVSSALAGVTGGTAAAGQLSQLRLTTGAAAATATLNECVRRWGASLSSALTRTVEVRSVDLSTRASAVSDLLAAAADRTTIDAAVSGVTGGSATSSTETAIGTAAGGDLATAVRNAVGALLSASVGTPSATVTVTSDFSGVTTAAQQTVAAPSAPVRLNGATKDLTVDLSAIAGTTSPAPNTDLLSAATTSAIAAGVSGASGALVDAVDRAWSTSLDGTTIRADLSVPIAGLGTVTATLSGRAIDFVAGTETVSGPVLTLLPNASLPLGIGLDLTAVTALIRAIPTTQLTGSARSVVGTQVVTPLTGAITSTRTALGAALMTARSRIAGQLAVLPDVVAVTLNEQPDVAPFPTPVAGMGTGYQVTAVRVKVLGGRALDVAIDATSVGPDTTINE</sequence>
<evidence type="ECO:0000313" key="2">
    <source>
        <dbReference type="Proteomes" id="UP000295344"/>
    </source>
</evidence>
<name>A0A4R7FT46_9MICO</name>
<dbReference type="Proteomes" id="UP000295344">
    <property type="component" value="Unassembled WGS sequence"/>
</dbReference>
<keyword evidence="2" id="KW-1185">Reference proteome</keyword>